<organism evidence="3 4">
    <name type="scientific">Actinopolymorpha singaporensis</name>
    <dbReference type="NCBI Taxonomy" id="117157"/>
    <lineage>
        <taxon>Bacteria</taxon>
        <taxon>Bacillati</taxon>
        <taxon>Actinomycetota</taxon>
        <taxon>Actinomycetes</taxon>
        <taxon>Propionibacteriales</taxon>
        <taxon>Actinopolymorphaceae</taxon>
        <taxon>Actinopolymorpha</taxon>
    </lineage>
</organism>
<name>A0A1H1T8M8_9ACTN</name>
<feature type="domain" description="PASTA" evidence="2">
    <location>
        <begin position="150"/>
        <end position="218"/>
    </location>
</feature>
<sequence>MTSRLARRPPAGGAPRRHIRPDPRAAPSRDRRHRGRGGGLGPLCGPHLLRRRPAHRARRAGPGSSGALLPNLVGMGLQSAQEAARGAGFTDLTSHHALGRGRRQILGRSWRVCTQSPARGRWAKNSPIDLGAVRLEEHCPADDQGRRPMRVSTTMADFRGRSLAVARAALPEDTSIEEVDGTGGGRAALLESNWRICTQSPAPGTRLHGQPVSFTVVKFTEGCR</sequence>
<evidence type="ECO:0000256" key="1">
    <source>
        <dbReference type="SAM" id="MobiDB-lite"/>
    </source>
</evidence>
<evidence type="ECO:0000259" key="2">
    <source>
        <dbReference type="PROSITE" id="PS51178"/>
    </source>
</evidence>
<gene>
    <name evidence="3" type="ORF">SAMN04489717_3104</name>
</gene>
<protein>
    <recommendedName>
        <fullName evidence="2">PASTA domain-containing protein</fullName>
    </recommendedName>
</protein>
<reference evidence="3 4" key="1">
    <citation type="submission" date="2016-10" db="EMBL/GenBank/DDBJ databases">
        <authorList>
            <person name="de Groot N.N."/>
        </authorList>
    </citation>
    <scope>NUCLEOTIDE SEQUENCE [LARGE SCALE GENOMIC DNA]</scope>
    <source>
        <strain evidence="3 4">DSM 22024</strain>
    </source>
</reference>
<evidence type="ECO:0000313" key="4">
    <source>
        <dbReference type="Proteomes" id="UP000198983"/>
    </source>
</evidence>
<dbReference type="AlphaFoldDB" id="A0A1H1T8M8"/>
<feature type="region of interest" description="Disordered" evidence="1">
    <location>
        <begin position="1"/>
        <end position="68"/>
    </location>
</feature>
<keyword evidence="4" id="KW-1185">Reference proteome</keyword>
<dbReference type="Proteomes" id="UP000198983">
    <property type="component" value="Chromosome I"/>
</dbReference>
<feature type="compositionally biased region" description="Basic residues" evidence="1">
    <location>
        <begin position="48"/>
        <end position="59"/>
    </location>
</feature>
<proteinExistence type="predicted"/>
<feature type="compositionally biased region" description="Basic and acidic residues" evidence="1">
    <location>
        <begin position="20"/>
        <end position="29"/>
    </location>
</feature>
<accession>A0A1H1T8M8</accession>
<dbReference type="STRING" id="117157.SAMN04489717_3104"/>
<dbReference type="InterPro" id="IPR005543">
    <property type="entry name" value="PASTA_dom"/>
</dbReference>
<dbReference type="PROSITE" id="PS51178">
    <property type="entry name" value="PASTA"/>
    <property type="match status" value="1"/>
</dbReference>
<evidence type="ECO:0000313" key="3">
    <source>
        <dbReference type="EMBL" id="SDS56630.1"/>
    </source>
</evidence>
<dbReference type="EMBL" id="LT629732">
    <property type="protein sequence ID" value="SDS56630.1"/>
    <property type="molecule type" value="Genomic_DNA"/>
</dbReference>